<evidence type="ECO:0000256" key="10">
    <source>
        <dbReference type="RuleBase" id="RU365028"/>
    </source>
</evidence>
<evidence type="ECO:0000256" key="1">
    <source>
        <dbReference type="ARBA" id="ARBA00004127"/>
    </source>
</evidence>
<feature type="transmembrane region" description="Helical" evidence="10">
    <location>
        <begin position="77"/>
        <end position="95"/>
    </location>
</feature>
<dbReference type="PANTHER" id="PTHR31503">
    <property type="entry name" value="VACUOLAR CALCIUM ION TRANSPORTER"/>
    <property type="match status" value="1"/>
</dbReference>
<evidence type="ECO:0000256" key="4">
    <source>
        <dbReference type="ARBA" id="ARBA00022568"/>
    </source>
</evidence>
<dbReference type="NCBIfam" id="TIGR00378">
    <property type="entry name" value="cax"/>
    <property type="match status" value="1"/>
</dbReference>
<dbReference type="GO" id="GO:0012505">
    <property type="term" value="C:endomembrane system"/>
    <property type="evidence" value="ECO:0007669"/>
    <property type="project" value="UniProtKB-SubCell"/>
</dbReference>
<feature type="transmembrane region" description="Helical" evidence="10">
    <location>
        <begin position="252"/>
        <end position="276"/>
    </location>
</feature>
<dbReference type="InterPro" id="IPR044880">
    <property type="entry name" value="NCX_ion-bd_dom_sf"/>
</dbReference>
<evidence type="ECO:0000256" key="6">
    <source>
        <dbReference type="ARBA" id="ARBA00022837"/>
    </source>
</evidence>
<dbReference type="InterPro" id="IPR004713">
    <property type="entry name" value="CaH_exchang"/>
</dbReference>
<feature type="domain" description="Sodium/calcium exchanger membrane region" evidence="11">
    <location>
        <begin position="110"/>
        <end position="227"/>
    </location>
</feature>
<keyword evidence="3 10" id="KW-0813">Transport</keyword>
<evidence type="ECO:0000256" key="5">
    <source>
        <dbReference type="ARBA" id="ARBA00022692"/>
    </source>
</evidence>
<dbReference type="PANTHER" id="PTHR31503:SF22">
    <property type="entry name" value="VACUOLAR CALCIUM ION TRANSPORTER"/>
    <property type="match status" value="1"/>
</dbReference>
<evidence type="ECO:0000259" key="11">
    <source>
        <dbReference type="Pfam" id="PF01699"/>
    </source>
</evidence>
<protein>
    <recommendedName>
        <fullName evidence="10">Vacuolar calcium ion transporter</fullName>
    </recommendedName>
</protein>
<evidence type="ECO:0000256" key="9">
    <source>
        <dbReference type="ARBA" id="ARBA00023136"/>
    </source>
</evidence>
<feature type="transmembrane region" description="Helical" evidence="10">
    <location>
        <begin position="387"/>
        <end position="407"/>
    </location>
</feature>
<comment type="caution">
    <text evidence="12">The sequence shown here is derived from an EMBL/GenBank/DDBJ whole genome shotgun (WGS) entry which is preliminary data.</text>
</comment>
<accession>A0A428NK88</accession>
<dbReference type="Pfam" id="PF01699">
    <property type="entry name" value="Na_Ca_ex"/>
    <property type="match status" value="2"/>
</dbReference>
<feature type="transmembrane region" description="Helical" evidence="10">
    <location>
        <begin position="172"/>
        <end position="192"/>
    </location>
</feature>
<comment type="similarity">
    <text evidence="2 10">Belongs to the Ca(2+):cation antiporter (CaCA) (TC 2.A.19) family.</text>
</comment>
<dbReference type="InterPro" id="IPR004837">
    <property type="entry name" value="NaCa_Exmemb"/>
</dbReference>
<organism evidence="12 13">
    <name type="scientific">Fusarium duplospermum</name>
    <dbReference type="NCBI Taxonomy" id="1325734"/>
    <lineage>
        <taxon>Eukaryota</taxon>
        <taxon>Fungi</taxon>
        <taxon>Dikarya</taxon>
        <taxon>Ascomycota</taxon>
        <taxon>Pezizomycotina</taxon>
        <taxon>Sordariomycetes</taxon>
        <taxon>Hypocreomycetidae</taxon>
        <taxon>Hypocreales</taxon>
        <taxon>Nectriaceae</taxon>
        <taxon>Fusarium</taxon>
        <taxon>Fusarium solani species complex</taxon>
    </lineage>
</organism>
<dbReference type="GO" id="GO:0000329">
    <property type="term" value="C:fungal-type vacuole membrane"/>
    <property type="evidence" value="ECO:0007669"/>
    <property type="project" value="TreeGrafter"/>
</dbReference>
<feature type="transmembrane region" description="Helical" evidence="10">
    <location>
        <begin position="292"/>
        <end position="315"/>
    </location>
</feature>
<evidence type="ECO:0000256" key="8">
    <source>
        <dbReference type="ARBA" id="ARBA00023065"/>
    </source>
</evidence>
<keyword evidence="7 10" id="KW-1133">Transmembrane helix</keyword>
<dbReference type="Proteomes" id="UP000288168">
    <property type="component" value="Unassembled WGS sequence"/>
</dbReference>
<dbReference type="AlphaFoldDB" id="A0A428NK88"/>
<keyword evidence="5 10" id="KW-0812">Transmembrane</keyword>
<evidence type="ECO:0000313" key="12">
    <source>
        <dbReference type="EMBL" id="RSL41109.1"/>
    </source>
</evidence>
<keyword evidence="4 10" id="KW-0109">Calcium transport</keyword>
<keyword evidence="6 10" id="KW-0106">Calcium</keyword>
<feature type="transmembrane region" description="Helical" evidence="10">
    <location>
        <begin position="133"/>
        <end position="151"/>
    </location>
</feature>
<gene>
    <name evidence="12" type="ORF">CEP54_015918</name>
</gene>
<name>A0A428NK88_9HYPO</name>
<keyword evidence="13" id="KW-1185">Reference proteome</keyword>
<feature type="transmembrane region" description="Helical" evidence="10">
    <location>
        <begin position="327"/>
        <end position="348"/>
    </location>
</feature>
<dbReference type="Gene3D" id="1.20.1420.30">
    <property type="entry name" value="NCX, central ion-binding region"/>
    <property type="match status" value="1"/>
</dbReference>
<comment type="caution">
    <text evidence="10">Lacks conserved residue(s) required for the propagation of feature annotation.</text>
</comment>
<evidence type="ECO:0000256" key="2">
    <source>
        <dbReference type="ARBA" id="ARBA00008170"/>
    </source>
</evidence>
<keyword evidence="10" id="KW-0050">Antiport</keyword>
<reference evidence="12 13" key="1">
    <citation type="submission" date="2017-06" db="EMBL/GenBank/DDBJ databases">
        <title>Comparative genomic analysis of Ambrosia Fusariam Clade fungi.</title>
        <authorList>
            <person name="Stajich J.E."/>
            <person name="Carrillo J."/>
            <person name="Kijimoto T."/>
            <person name="Eskalen A."/>
            <person name="O'Donnell K."/>
            <person name="Kasson M."/>
        </authorList>
    </citation>
    <scope>NUCLEOTIDE SEQUENCE [LARGE SCALE GENOMIC DNA]</scope>
    <source>
        <strain evidence="12 13">NRRL62584</strain>
    </source>
</reference>
<feature type="transmembrane region" description="Helical" evidence="10">
    <location>
        <begin position="204"/>
        <end position="225"/>
    </location>
</feature>
<keyword evidence="9 10" id="KW-0472">Membrane</keyword>
<evidence type="ECO:0000256" key="3">
    <source>
        <dbReference type="ARBA" id="ARBA00022448"/>
    </source>
</evidence>
<evidence type="ECO:0000256" key="7">
    <source>
        <dbReference type="ARBA" id="ARBA00022989"/>
    </source>
</evidence>
<dbReference type="GO" id="GO:0006874">
    <property type="term" value="P:intracellular calcium ion homeostasis"/>
    <property type="evidence" value="ECO:0007669"/>
    <property type="project" value="TreeGrafter"/>
</dbReference>
<dbReference type="InterPro" id="IPR004798">
    <property type="entry name" value="CAX-like"/>
</dbReference>
<sequence>MSIGSSDESSPLMRPALRDTIGHVRPHGNGDDHISLCRCSSTTGFLFDSKHTPGLDNQRLALRHLAYSWHVTKVNHLGSYVNFLLVIVPVGVVAGKLGWNPLAVFTINSFAIIPLAAENHIDIVQASMLGSMLYKLLLVMGMCFLFGGIIHRGSTGNGTEQVFSSATAQTTCSLMAFSSASLIIPVVLSAVLDQSGFGDMDQGILTLSRGTAIILLLLYVLYLTFQLRTHSNLFDAENQNSDGREEREEPSLGIIGAIAVLIVTTVMVAICADYLVGSINSLAETSGISRDFIGLILIPIIGNAAEHVTAVVVAVRDKMDLAMSVAVGSSIRISLLVTPLLVIIGWALGLDMSFHLETFQTTVFLASVLVVTCTVQDGKSNYLEGAMLLGLYTIIALAFLVIPSSLVSRDLQA</sequence>
<comment type="function">
    <text evidence="10">Has a role in promoting intracellular calcium ion sequestration via the exchange of calcium ions for hydrogen ions across the vacuolar membrane. Involved also in manganese ion homeostasis via its uptake into the vacuole.</text>
</comment>
<dbReference type="OrthoDB" id="1699231at2759"/>
<dbReference type="GO" id="GO:0015369">
    <property type="term" value="F:calcium:proton antiporter activity"/>
    <property type="evidence" value="ECO:0007669"/>
    <property type="project" value="UniProtKB-UniRule"/>
</dbReference>
<keyword evidence="10" id="KW-0926">Vacuole</keyword>
<proteinExistence type="inferred from homology"/>
<dbReference type="EMBL" id="NKCI01000441">
    <property type="protein sequence ID" value="RSL41109.1"/>
    <property type="molecule type" value="Genomic_DNA"/>
</dbReference>
<feature type="domain" description="Sodium/calcium exchanger membrane region" evidence="11">
    <location>
        <begin position="257"/>
        <end position="400"/>
    </location>
</feature>
<keyword evidence="8 10" id="KW-0406">Ion transport</keyword>
<evidence type="ECO:0000313" key="13">
    <source>
        <dbReference type="Proteomes" id="UP000288168"/>
    </source>
</evidence>
<comment type="subcellular location">
    <subcellularLocation>
        <location evidence="1">Endomembrane system</location>
        <topology evidence="1">Multi-pass membrane protein</topology>
    </subcellularLocation>
    <subcellularLocation>
        <location evidence="10">Vacuole membrane</location>
    </subcellularLocation>
</comment>